<keyword evidence="4 8" id="KW-1133">Transmembrane helix</keyword>
<feature type="transmembrane region" description="Helical" evidence="8">
    <location>
        <begin position="191"/>
        <end position="211"/>
    </location>
</feature>
<evidence type="ECO:0000256" key="3">
    <source>
        <dbReference type="ARBA" id="ARBA00022824"/>
    </source>
</evidence>
<organism evidence="9 10">
    <name type="scientific">Emericellopsis atlantica</name>
    <dbReference type="NCBI Taxonomy" id="2614577"/>
    <lineage>
        <taxon>Eukaryota</taxon>
        <taxon>Fungi</taxon>
        <taxon>Dikarya</taxon>
        <taxon>Ascomycota</taxon>
        <taxon>Pezizomycotina</taxon>
        <taxon>Sordariomycetes</taxon>
        <taxon>Hypocreomycetidae</taxon>
        <taxon>Hypocreales</taxon>
        <taxon>Bionectriaceae</taxon>
        <taxon>Emericellopsis</taxon>
    </lineage>
</organism>
<evidence type="ECO:0000313" key="9">
    <source>
        <dbReference type="EMBL" id="KAG9251313.1"/>
    </source>
</evidence>
<evidence type="ECO:0000256" key="6">
    <source>
        <dbReference type="ARBA" id="ARBA00023136"/>
    </source>
</evidence>
<evidence type="ECO:0000256" key="4">
    <source>
        <dbReference type="ARBA" id="ARBA00022989"/>
    </source>
</evidence>
<dbReference type="InterPro" id="IPR009617">
    <property type="entry name" value="Seipin"/>
</dbReference>
<evidence type="ECO:0000256" key="5">
    <source>
        <dbReference type="ARBA" id="ARBA00023098"/>
    </source>
</evidence>
<dbReference type="PANTHER" id="PTHR21212">
    <property type="entry name" value="BERNARDINELLI-SEIP CONGENITAL LIPODYSTROPHY 2 HOMOLOG BSCL2 PROTEIN"/>
    <property type="match status" value="1"/>
</dbReference>
<protein>
    <submittedName>
        <fullName evidence="9">Adipose-regulatory protein-domain-containing protein</fullName>
    </submittedName>
</protein>
<sequence length="369" mass="41065">MLPAVPSRRVCGALQPPTSNHRRQTNGQSVLVPRSDLALQMETLQEAARLVTSNSAKRAVINLALLVSGALTLLPFAIVSSALFFRNFVPDLALTRPIYLQYGSGINPYGLTSLSSPALKADQEYDVAITLSMPRSSPNTERGNFMVSLHLLDNDVSPLLHEAARSFADEHESFGPFKILHSSRRPTLVPYVDPIVSMGSRVLFFLWHLLLRGLRWLMHQYRLPMYIMLTVTFWAAEIFFMTIAWGFMSSALGVRSKDEDYKPLGQGEKAAALEKTEDDGKDSLSDHAHTFPTYGRQRPLKYEPEVKAEDPYEQPLSEVPAAGAEADDEDDEDDDRKRFVDSGVGTSFSEAGSTSMRRRASRQGEGVQR</sequence>
<evidence type="ECO:0000256" key="1">
    <source>
        <dbReference type="ARBA" id="ARBA00004477"/>
    </source>
</evidence>
<proteinExistence type="predicted"/>
<dbReference type="CDD" id="cd23995">
    <property type="entry name" value="Seipin_BSCL2_like"/>
    <property type="match status" value="1"/>
</dbReference>
<comment type="subcellular location">
    <subcellularLocation>
        <location evidence="1">Endoplasmic reticulum membrane</location>
        <topology evidence="1">Multi-pass membrane protein</topology>
    </subcellularLocation>
</comment>
<dbReference type="GO" id="GO:0006629">
    <property type="term" value="P:lipid metabolic process"/>
    <property type="evidence" value="ECO:0007669"/>
    <property type="project" value="UniProtKB-KW"/>
</dbReference>
<evidence type="ECO:0000313" key="10">
    <source>
        <dbReference type="Proteomes" id="UP000887229"/>
    </source>
</evidence>
<reference evidence="9" key="1">
    <citation type="journal article" date="2021" name="IMA Fungus">
        <title>Genomic characterization of three marine fungi, including Emericellopsis atlantica sp. nov. with signatures of a generalist lifestyle and marine biomass degradation.</title>
        <authorList>
            <person name="Hagestad O.C."/>
            <person name="Hou L."/>
            <person name="Andersen J.H."/>
            <person name="Hansen E.H."/>
            <person name="Altermark B."/>
            <person name="Li C."/>
            <person name="Kuhnert E."/>
            <person name="Cox R.J."/>
            <person name="Crous P.W."/>
            <person name="Spatafora J.W."/>
            <person name="Lail K."/>
            <person name="Amirebrahimi M."/>
            <person name="Lipzen A."/>
            <person name="Pangilinan J."/>
            <person name="Andreopoulos W."/>
            <person name="Hayes R.D."/>
            <person name="Ng V."/>
            <person name="Grigoriev I.V."/>
            <person name="Jackson S.A."/>
            <person name="Sutton T.D.S."/>
            <person name="Dobson A.D.W."/>
            <person name="Rama T."/>
        </authorList>
    </citation>
    <scope>NUCLEOTIDE SEQUENCE</scope>
    <source>
        <strain evidence="9">TS7</strain>
    </source>
</reference>
<keyword evidence="2 8" id="KW-0812">Transmembrane</keyword>
<accession>A0A9P7ZH17</accession>
<dbReference type="PANTHER" id="PTHR21212:SF0">
    <property type="entry name" value="SEIPIN"/>
    <property type="match status" value="1"/>
</dbReference>
<dbReference type="AlphaFoldDB" id="A0A9P7ZH17"/>
<feature type="region of interest" description="Disordered" evidence="7">
    <location>
        <begin position="273"/>
        <end position="369"/>
    </location>
</feature>
<dbReference type="Pfam" id="PF06775">
    <property type="entry name" value="Seipin"/>
    <property type="match status" value="1"/>
</dbReference>
<evidence type="ECO:0000256" key="2">
    <source>
        <dbReference type="ARBA" id="ARBA00022692"/>
    </source>
</evidence>
<feature type="compositionally biased region" description="Polar residues" evidence="7">
    <location>
        <begin position="344"/>
        <end position="355"/>
    </location>
</feature>
<dbReference type="EMBL" id="MU251269">
    <property type="protein sequence ID" value="KAG9251313.1"/>
    <property type="molecule type" value="Genomic_DNA"/>
</dbReference>
<feature type="compositionally biased region" description="Acidic residues" evidence="7">
    <location>
        <begin position="325"/>
        <end position="334"/>
    </location>
</feature>
<comment type="caution">
    <text evidence="9">The sequence shown here is derived from an EMBL/GenBank/DDBJ whole genome shotgun (WGS) entry which is preliminary data.</text>
</comment>
<dbReference type="GO" id="GO:0140042">
    <property type="term" value="P:lipid droplet formation"/>
    <property type="evidence" value="ECO:0007669"/>
    <property type="project" value="UniProtKB-ARBA"/>
</dbReference>
<dbReference type="GO" id="GO:0005789">
    <property type="term" value="C:endoplasmic reticulum membrane"/>
    <property type="evidence" value="ECO:0007669"/>
    <property type="project" value="UniProtKB-SubCell"/>
</dbReference>
<feature type="transmembrane region" description="Helical" evidence="8">
    <location>
        <begin position="223"/>
        <end position="248"/>
    </location>
</feature>
<gene>
    <name evidence="9" type="ORF">F5Z01DRAFT_292134</name>
</gene>
<dbReference type="Proteomes" id="UP000887229">
    <property type="component" value="Unassembled WGS sequence"/>
</dbReference>
<feature type="transmembrane region" description="Helical" evidence="8">
    <location>
        <begin position="59"/>
        <end position="85"/>
    </location>
</feature>
<dbReference type="GeneID" id="70289717"/>
<feature type="compositionally biased region" description="Basic and acidic residues" evidence="7">
    <location>
        <begin position="300"/>
        <end position="310"/>
    </location>
</feature>
<keyword evidence="5" id="KW-0443">Lipid metabolism</keyword>
<keyword evidence="10" id="KW-1185">Reference proteome</keyword>
<evidence type="ECO:0000256" key="7">
    <source>
        <dbReference type="SAM" id="MobiDB-lite"/>
    </source>
</evidence>
<dbReference type="RefSeq" id="XP_046115237.1">
    <property type="nucleotide sequence ID" value="XM_046258814.1"/>
</dbReference>
<dbReference type="OrthoDB" id="3990054at2759"/>
<name>A0A9P7ZH17_9HYPO</name>
<evidence type="ECO:0000256" key="8">
    <source>
        <dbReference type="SAM" id="Phobius"/>
    </source>
</evidence>
<keyword evidence="6 8" id="KW-0472">Membrane</keyword>
<keyword evidence="3" id="KW-0256">Endoplasmic reticulum</keyword>